<dbReference type="EMBL" id="CADCXW020000015">
    <property type="protein sequence ID" value="CAD1547355.1"/>
    <property type="molecule type" value="Genomic_DNA"/>
</dbReference>
<evidence type="ECO:0008006" key="3">
    <source>
        <dbReference type="Google" id="ProtNLM"/>
    </source>
</evidence>
<dbReference type="AlphaFoldDB" id="A0A6V7JBE4"/>
<proteinExistence type="predicted"/>
<feature type="compositionally biased region" description="Polar residues" evidence="1">
    <location>
        <begin position="129"/>
        <end position="149"/>
    </location>
</feature>
<reference evidence="2" key="1">
    <citation type="submission" date="2020-07" db="EMBL/GenBank/DDBJ databases">
        <authorList>
            <person name="Ferguson B K."/>
        </authorList>
    </citation>
    <scope>NUCLEOTIDE SEQUENCE</scope>
    <source>
        <strain evidence="2">L06</strain>
    </source>
</reference>
<feature type="region of interest" description="Disordered" evidence="1">
    <location>
        <begin position="91"/>
        <end position="151"/>
    </location>
</feature>
<accession>A0A6V7JBE4</accession>
<feature type="compositionally biased region" description="Low complexity" evidence="1">
    <location>
        <begin position="101"/>
        <end position="114"/>
    </location>
</feature>
<feature type="region of interest" description="Disordered" evidence="1">
    <location>
        <begin position="1"/>
        <end position="46"/>
    </location>
</feature>
<feature type="compositionally biased region" description="Low complexity" evidence="1">
    <location>
        <begin position="8"/>
        <end position="22"/>
    </location>
</feature>
<organism evidence="2">
    <name type="scientific">Bracon brevicornis</name>
    <dbReference type="NCBI Taxonomy" id="1563983"/>
    <lineage>
        <taxon>Eukaryota</taxon>
        <taxon>Metazoa</taxon>
        <taxon>Ecdysozoa</taxon>
        <taxon>Arthropoda</taxon>
        <taxon>Hexapoda</taxon>
        <taxon>Insecta</taxon>
        <taxon>Pterygota</taxon>
        <taxon>Neoptera</taxon>
        <taxon>Endopterygota</taxon>
        <taxon>Hymenoptera</taxon>
        <taxon>Apocrita</taxon>
        <taxon>Ichneumonoidea</taxon>
        <taxon>Braconidae</taxon>
        <taxon>Braconinae</taxon>
        <taxon>Bracon</taxon>
    </lineage>
</organism>
<evidence type="ECO:0000313" key="2">
    <source>
        <dbReference type="EMBL" id="CAD1547355.1"/>
    </source>
</evidence>
<name>A0A6V7JBE4_9HYME</name>
<protein>
    <recommendedName>
        <fullName evidence="3">Pre-C2HC domain-containing protein</fullName>
    </recommendedName>
</protein>
<sequence length="530" mass="59865">MSEPSQQPSSTPRGRGRGSTSRLHNRINNSGGKPPKKPFNISTPSIKNQYKNLLKEFGTPEAIKNLKDDNNPIITRKTYKPTIPVVNRTKTQASGSLEDIQGSSTSLSQQSTSQYHDVEMHDNEDLESQTENTADTQGNLPNSSGTTQKLPKPSPIYIYNIEFNTLTTLLTLNDIDPESFYINTIVEETSDKSNNNINSNSNLTISLHADNISVYKNILLILKDRQIDHYSYSLKNEKPKSIVLKGITQDIDPDILKFKILDKKPKDVEIVKVIPMDSNNSRNKNYIIQVSPTSNISELKKINLLNFQRVHWEKLRKDQPFQCKNCQQFGHCSSNCNLKFRCVKCAQSHDYGKCPLPKECDRNLLHCANCDQSGHPANYKGCAFYKTAIKLHKSNKLLMEENKLKKIRQLAQFVTPNITFADKLKSDNKINSYTTLKINNHNVISALKNDHIIQSKLQNKRDSSMPINTINNEPPLWATNMHNTLQNHIDNSIAPIASQVGNLTSIVTNNTSRINLIMAHLGLDQINMDT</sequence>
<evidence type="ECO:0000256" key="1">
    <source>
        <dbReference type="SAM" id="MobiDB-lite"/>
    </source>
</evidence>
<gene>
    <name evidence="2" type="ORF">BBRV_LOCUS43618</name>
</gene>